<proteinExistence type="predicted"/>
<evidence type="ECO:0000313" key="1">
    <source>
        <dbReference type="EMBL" id="KAK0447284.1"/>
    </source>
</evidence>
<accession>A0AA39JR94</accession>
<name>A0AA39JR94_9AGAR</name>
<reference evidence="1" key="1">
    <citation type="submission" date="2023-06" db="EMBL/GenBank/DDBJ databases">
        <authorList>
            <consortium name="Lawrence Berkeley National Laboratory"/>
            <person name="Ahrendt S."/>
            <person name="Sahu N."/>
            <person name="Indic B."/>
            <person name="Wong-Bajracharya J."/>
            <person name="Merenyi Z."/>
            <person name="Ke H.-M."/>
            <person name="Monk M."/>
            <person name="Kocsube S."/>
            <person name="Drula E."/>
            <person name="Lipzen A."/>
            <person name="Balint B."/>
            <person name="Henrissat B."/>
            <person name="Andreopoulos B."/>
            <person name="Martin F.M."/>
            <person name="Harder C.B."/>
            <person name="Rigling D."/>
            <person name="Ford K.L."/>
            <person name="Foster G.D."/>
            <person name="Pangilinan J."/>
            <person name="Papanicolaou A."/>
            <person name="Barry K."/>
            <person name="LaButti K."/>
            <person name="Viragh M."/>
            <person name="Koriabine M."/>
            <person name="Yan M."/>
            <person name="Riley R."/>
            <person name="Champramary S."/>
            <person name="Plett K.L."/>
            <person name="Tsai I.J."/>
            <person name="Slot J."/>
            <person name="Sipos G."/>
            <person name="Plett J."/>
            <person name="Nagy L.G."/>
            <person name="Grigoriev I.V."/>
        </authorList>
    </citation>
    <scope>NUCLEOTIDE SEQUENCE</scope>
    <source>
        <strain evidence="1">FPL87.14</strain>
    </source>
</reference>
<protein>
    <submittedName>
        <fullName evidence="1">Uncharacterized protein</fullName>
    </submittedName>
</protein>
<keyword evidence="2" id="KW-1185">Reference proteome</keyword>
<organism evidence="1 2">
    <name type="scientific">Armillaria borealis</name>
    <dbReference type="NCBI Taxonomy" id="47425"/>
    <lineage>
        <taxon>Eukaryota</taxon>
        <taxon>Fungi</taxon>
        <taxon>Dikarya</taxon>
        <taxon>Basidiomycota</taxon>
        <taxon>Agaricomycotina</taxon>
        <taxon>Agaricomycetes</taxon>
        <taxon>Agaricomycetidae</taxon>
        <taxon>Agaricales</taxon>
        <taxon>Marasmiineae</taxon>
        <taxon>Physalacriaceae</taxon>
        <taxon>Armillaria</taxon>
    </lineage>
</organism>
<sequence>MSEQRPHILYITQLLRKGHGYPFWYPEPDSRSEEYAQQGVHPGDVGILNDIGGFDFLFNVFRELQDQFDINNVPPGFEPLRLPHPEPLRSRQACYNKIITSADVSYREISASVSADAVGIVGAGASFEFCTTRETAAILCLPQSATKYDFLNKSLIEKYARTHGASWYHYVNSPRFLGRQAPNGSLYVVTGCDKTTSWGAAAVMKPANTRSISLRFTGAGIGGGEIRVGHEWTSGFTVDTRVYPLESISYPYSSTMENQCIFARGFTISLSHRMFKAVGKTVLNSISGSLKDKMPSFENKAPCPPMAKDISTLGHWSRFQYRAGSISMMEEEEELDSDSSWELEDETSISEFPARNSEVNFFPAIL</sequence>
<dbReference type="EMBL" id="JAUEPT010000012">
    <property type="protein sequence ID" value="KAK0447284.1"/>
    <property type="molecule type" value="Genomic_DNA"/>
</dbReference>
<comment type="caution">
    <text evidence="1">The sequence shown here is derived from an EMBL/GenBank/DDBJ whole genome shotgun (WGS) entry which is preliminary data.</text>
</comment>
<dbReference type="AlphaFoldDB" id="A0AA39JR94"/>
<dbReference type="Proteomes" id="UP001175226">
    <property type="component" value="Unassembled WGS sequence"/>
</dbReference>
<evidence type="ECO:0000313" key="2">
    <source>
        <dbReference type="Proteomes" id="UP001175226"/>
    </source>
</evidence>
<gene>
    <name evidence="1" type="ORF">EV421DRAFT_1706799</name>
</gene>